<dbReference type="EMBL" id="PJRQ01000039">
    <property type="protein sequence ID" value="PLR10000.1"/>
    <property type="molecule type" value="Genomic_DNA"/>
</dbReference>
<proteinExistence type="predicted"/>
<dbReference type="OrthoDB" id="944647at2"/>
<organism evidence="2 3">
    <name type="scientific">Caulobacter flavus</name>
    <dbReference type="NCBI Taxonomy" id="1679497"/>
    <lineage>
        <taxon>Bacteria</taxon>
        <taxon>Pseudomonadati</taxon>
        <taxon>Pseudomonadota</taxon>
        <taxon>Alphaproteobacteria</taxon>
        <taxon>Caulobacterales</taxon>
        <taxon>Caulobacteraceae</taxon>
        <taxon>Caulobacter</taxon>
    </lineage>
</organism>
<evidence type="ECO:0000313" key="1">
    <source>
        <dbReference type="EMBL" id="AYV46280.1"/>
    </source>
</evidence>
<dbReference type="InterPro" id="IPR041893">
    <property type="entry name" value="ArdA_dom3"/>
</dbReference>
<evidence type="ECO:0000313" key="2">
    <source>
        <dbReference type="EMBL" id="PLR10000.1"/>
    </source>
</evidence>
<evidence type="ECO:0000313" key="3">
    <source>
        <dbReference type="Proteomes" id="UP000234483"/>
    </source>
</evidence>
<gene>
    <name evidence="1" type="ORF">C1707_08430</name>
    <name evidence="2" type="ORF">CFHF_18095</name>
</gene>
<dbReference type="EMBL" id="CP026100">
    <property type="protein sequence ID" value="AYV46280.1"/>
    <property type="molecule type" value="Genomic_DNA"/>
</dbReference>
<dbReference type="Proteomes" id="UP000281192">
    <property type="component" value="Chromosome"/>
</dbReference>
<reference evidence="2 3" key="1">
    <citation type="submission" date="2017-12" db="EMBL/GenBank/DDBJ databases">
        <title>The genome sequence of Caulobacter flavus CGMCC1 15093.</title>
        <authorList>
            <person name="Gao J."/>
            <person name="Mao X."/>
            <person name="Sun J."/>
        </authorList>
    </citation>
    <scope>NUCLEOTIDE SEQUENCE [LARGE SCALE GENOMIC DNA]</scope>
    <source>
        <strain evidence="2 3">CGMCC1 15093</strain>
    </source>
</reference>
<reference evidence="1 4" key="2">
    <citation type="submission" date="2018-01" db="EMBL/GenBank/DDBJ databases">
        <title>Complete genome sequence of Caulobacter flavus RHGG3.</title>
        <authorList>
            <person name="Yang E."/>
        </authorList>
    </citation>
    <scope>NUCLEOTIDE SEQUENCE [LARGE SCALE GENOMIC DNA]</scope>
    <source>
        <strain evidence="1 4">RHGG3</strain>
    </source>
</reference>
<dbReference type="InterPro" id="IPR041895">
    <property type="entry name" value="ArdA_dom1"/>
</dbReference>
<accession>A0A2N5CQA9</accession>
<name>A0A2N5CQA9_9CAUL</name>
<dbReference type="RefSeq" id="WP_101714388.1">
    <property type="nucleotide sequence ID" value="NZ_CP026100.1"/>
</dbReference>
<dbReference type="Gene3D" id="3.10.20.480">
    <property type="entry name" value="Antirestriction protein ArdA, domain 1"/>
    <property type="match status" value="1"/>
</dbReference>
<dbReference type="InterPro" id="IPR009899">
    <property type="entry name" value="ArdA"/>
</dbReference>
<dbReference type="Pfam" id="PF07275">
    <property type="entry name" value="ArdA"/>
    <property type="match status" value="1"/>
</dbReference>
<evidence type="ECO:0000313" key="4">
    <source>
        <dbReference type="Proteomes" id="UP000281192"/>
    </source>
</evidence>
<keyword evidence="4" id="KW-1185">Reference proteome</keyword>
<dbReference type="Gene3D" id="1.10.10.1190">
    <property type="entry name" value="Antirestriction protein ArdA, domain 3"/>
    <property type="match status" value="1"/>
</dbReference>
<dbReference type="KEGG" id="cfh:C1707_08430"/>
<dbReference type="AlphaFoldDB" id="A0A2N5CQA9"/>
<dbReference type="Proteomes" id="UP000234483">
    <property type="component" value="Unassembled WGS sequence"/>
</dbReference>
<sequence length="176" mass="19353">MAKAGETLEPCIYVACLAAYNAGFLHGVWIEVEDDGDAVWAAIKAMLQASPIPMAEEYAIHDYEDFGGLEIAEYASIEKVIAIGAFLRERGKLGAMLAAHFGGDIEQAGEALEDSYRGVFESLADCFQAFTEETTTIPENLRLYIDYEAMARDAELSGDVFTIKTAHDEVHVFWGR</sequence>
<protein>
    <submittedName>
        <fullName evidence="2">Antirestriction protein ArdA</fullName>
    </submittedName>
</protein>